<dbReference type="EMBL" id="CADCVE010000015">
    <property type="protein sequence ID" value="CAA9442900.1"/>
    <property type="molecule type" value="Genomic_DNA"/>
</dbReference>
<proteinExistence type="predicted"/>
<evidence type="ECO:0000313" key="1">
    <source>
        <dbReference type="EMBL" id="CAA9442900.1"/>
    </source>
</evidence>
<protein>
    <submittedName>
        <fullName evidence="1">Uncharacterized protein</fullName>
    </submittedName>
</protein>
<reference evidence="1" key="1">
    <citation type="submission" date="2020-02" db="EMBL/GenBank/DDBJ databases">
        <authorList>
            <person name="Meier V. D."/>
        </authorList>
    </citation>
    <scope>NUCLEOTIDE SEQUENCE</scope>
    <source>
        <strain evidence="1">AVDCRST_MAG28</strain>
    </source>
</reference>
<name>A0A6J4QID2_9ACTN</name>
<dbReference type="AlphaFoldDB" id="A0A6J4QID2"/>
<feature type="non-terminal residue" evidence="1">
    <location>
        <position position="1"/>
    </location>
</feature>
<sequence length="73" mass="7953">GRVVSARYPGVRNEPQALHHQVLVASTQALRPGRCPRRGRLVEGPQVGWVRCPVPNQARCPAGRAVPLRGRAL</sequence>
<accession>A0A6J4QID2</accession>
<gene>
    <name evidence="1" type="ORF">AVDCRST_MAG28-686</name>
</gene>
<organism evidence="1">
    <name type="scientific">uncultured Rubrobacteraceae bacterium</name>
    <dbReference type="NCBI Taxonomy" id="349277"/>
    <lineage>
        <taxon>Bacteria</taxon>
        <taxon>Bacillati</taxon>
        <taxon>Actinomycetota</taxon>
        <taxon>Rubrobacteria</taxon>
        <taxon>Rubrobacterales</taxon>
        <taxon>Rubrobacteraceae</taxon>
        <taxon>environmental samples</taxon>
    </lineage>
</organism>
<feature type="non-terminal residue" evidence="1">
    <location>
        <position position="73"/>
    </location>
</feature>